<organism evidence="4 5">
    <name type="scientific">Streptomyces somaliensis (strain ATCC 33201 / DSM 40738 / JCM 12659 / KCTC 9044 / NCTC 11332 / NRRL B-12077 / IP 733)</name>
    <dbReference type="NCBI Taxonomy" id="1134445"/>
    <lineage>
        <taxon>Bacteria</taxon>
        <taxon>Bacillati</taxon>
        <taxon>Actinomycetota</taxon>
        <taxon>Actinomycetes</taxon>
        <taxon>Kitasatosporales</taxon>
        <taxon>Streptomycetaceae</taxon>
        <taxon>Streptomyces</taxon>
    </lineage>
</organism>
<comment type="caution">
    <text evidence="4">The sequence shown here is derived from an EMBL/GenBank/DDBJ whole genome shotgun (WGS) entry which is preliminary data.</text>
</comment>
<accession>A0AA44DAR4</accession>
<evidence type="ECO:0000256" key="2">
    <source>
        <dbReference type="SAM" id="MobiDB-lite"/>
    </source>
</evidence>
<sequence>MDFEALHSANFTQLDGTVADWSGMVRRLGQLEKDAREGLQGKAAKADWAGYNAAVSRAFVGKTAGEFADAHTQAASIRNILRDARDELKTQQRLLKEAVERGRGKDLTVRVSGSGFTVTPNPGSASAGADKDATALRDELQRILDKATEIDDSAAKVLRALVDLTDHGFSGARYKDRDSAAAALRDAERLAKLAGKDPADFTVEDFDALNAGLRKHSGDELFAERFAEKLGAGGTLRFWAGINNPAVNGDVGRARLDQLDDLQKHLSLTLATATQADTLEMVRWRGEMVDLGGQPVHKNSAQLGFQVMSNLMRWGNFEDGFLKDYGSALMQREKESSDNGRHASPLWSRLGADPLLNRTGTDSGSDPLVGFLRALSNNPGAATDFFNSSFLTKDDDHEFMIEGKNEKAELSNFDYLFEERKWPQNMDGKGEESIAGHNYLAMALEAATTGHPAGQLPSDASPPHTAAQARLMESLVAAIGEKPELLKDHGYMSDSIGQIVSEYLPDINRSISGDPTSEDVMRLFPISGAPAPDLNHADVTRLLLLIGQNPESYAAVEVGQKAYMANLLDYHMNPDLPKENRYTLGTEDTVKEIVRSSSEVSGILAIGRQEAVLGEAKQDDQDYINAMNKRKSLVSGVIGLGIGVGTSFVASPLVGAAAGGAANTVAGVVIEQAFQDVEGENTKGRSREVAGYWEESREKNARLGMSAVKSAAEAHSSPYTSQAAEWGRTSSRQGFNDASVSVGQMAKDLQTPS</sequence>
<keyword evidence="5" id="KW-1185">Reference proteome</keyword>
<evidence type="ECO:0000313" key="5">
    <source>
        <dbReference type="Proteomes" id="UP000570003"/>
    </source>
</evidence>
<feature type="region of interest" description="Disordered" evidence="2">
    <location>
        <begin position="111"/>
        <end position="131"/>
    </location>
</feature>
<dbReference type="Proteomes" id="UP000570003">
    <property type="component" value="Unassembled WGS sequence"/>
</dbReference>
<reference evidence="4 5" key="1">
    <citation type="submission" date="2020-04" db="EMBL/GenBank/DDBJ databases">
        <title>MicrobeNet Type strains.</title>
        <authorList>
            <person name="Nicholson A.C."/>
        </authorList>
    </citation>
    <scope>NUCLEOTIDE SEQUENCE [LARGE SCALE GENOMIC DNA]</scope>
    <source>
        <strain evidence="4 5">DSM 40738</strain>
    </source>
</reference>
<keyword evidence="1" id="KW-0175">Coiled coil</keyword>
<gene>
    <name evidence="4" type="ORF">HGA06_03555</name>
</gene>
<evidence type="ECO:0000256" key="1">
    <source>
        <dbReference type="SAM" id="Coils"/>
    </source>
</evidence>
<proteinExistence type="predicted"/>
<dbReference type="RefSeq" id="WP_168437551.1">
    <property type="nucleotide sequence ID" value="NZ_JAAXOU010000019.1"/>
</dbReference>
<dbReference type="AlphaFoldDB" id="A0AA44DAR4"/>
<dbReference type="EMBL" id="JAAXOU010000019">
    <property type="protein sequence ID" value="NKY13277.1"/>
    <property type="molecule type" value="Genomic_DNA"/>
</dbReference>
<feature type="compositionally biased region" description="Polar residues" evidence="2">
    <location>
        <begin position="717"/>
        <end position="742"/>
    </location>
</feature>
<feature type="domain" description="DUF6571" evidence="3">
    <location>
        <begin position="351"/>
        <end position="673"/>
    </location>
</feature>
<feature type="region of interest" description="Disordered" evidence="2">
    <location>
        <begin position="707"/>
        <end position="753"/>
    </location>
</feature>
<protein>
    <recommendedName>
        <fullName evidence="3">DUF6571 domain-containing protein</fullName>
    </recommendedName>
</protein>
<dbReference type="Pfam" id="PF20211">
    <property type="entry name" value="DUF6571"/>
    <property type="match status" value="1"/>
</dbReference>
<evidence type="ECO:0000259" key="3">
    <source>
        <dbReference type="Pfam" id="PF20211"/>
    </source>
</evidence>
<name>A0AA44DAR4_STRE0</name>
<feature type="compositionally biased region" description="Polar residues" evidence="2">
    <location>
        <begin position="114"/>
        <end position="124"/>
    </location>
</feature>
<feature type="coiled-coil region" evidence="1">
    <location>
        <begin position="74"/>
        <end position="101"/>
    </location>
</feature>
<dbReference type="InterPro" id="IPR046701">
    <property type="entry name" value="DUF6571"/>
</dbReference>
<evidence type="ECO:0000313" key="4">
    <source>
        <dbReference type="EMBL" id="NKY13277.1"/>
    </source>
</evidence>